<dbReference type="Gramene" id="VVA24597">
    <property type="protein sequence ID" value="VVA24597"/>
    <property type="gene ID" value="Prudul26B031174"/>
</dbReference>
<dbReference type="InParanoid" id="A0A5E4F9J4"/>
<gene>
    <name evidence="1" type="ORF">ALMOND_2B031174</name>
</gene>
<organism evidence="1 2">
    <name type="scientific">Prunus dulcis</name>
    <name type="common">Almond</name>
    <name type="synonym">Amygdalus dulcis</name>
    <dbReference type="NCBI Taxonomy" id="3755"/>
    <lineage>
        <taxon>Eukaryota</taxon>
        <taxon>Viridiplantae</taxon>
        <taxon>Streptophyta</taxon>
        <taxon>Embryophyta</taxon>
        <taxon>Tracheophyta</taxon>
        <taxon>Spermatophyta</taxon>
        <taxon>Magnoliopsida</taxon>
        <taxon>eudicotyledons</taxon>
        <taxon>Gunneridae</taxon>
        <taxon>Pentapetalae</taxon>
        <taxon>rosids</taxon>
        <taxon>fabids</taxon>
        <taxon>Rosales</taxon>
        <taxon>Rosaceae</taxon>
        <taxon>Amygdaloideae</taxon>
        <taxon>Amygdaleae</taxon>
        <taxon>Prunus</taxon>
    </lineage>
</organism>
<proteinExistence type="predicted"/>
<evidence type="ECO:0000313" key="1">
    <source>
        <dbReference type="EMBL" id="VVA24597.1"/>
    </source>
</evidence>
<dbReference type="EMBL" id="CABIKO010000084">
    <property type="protein sequence ID" value="VVA24597.1"/>
    <property type="molecule type" value="Genomic_DNA"/>
</dbReference>
<dbReference type="Proteomes" id="UP000327085">
    <property type="component" value="Chromosome 4"/>
</dbReference>
<dbReference type="AlphaFoldDB" id="A0A5E4F9J4"/>
<protein>
    <submittedName>
        <fullName evidence="1">PREDICTED: reverse mRNAase</fullName>
    </submittedName>
</protein>
<dbReference type="InterPro" id="IPR036691">
    <property type="entry name" value="Endo/exonu/phosph_ase_sf"/>
</dbReference>
<dbReference type="SUPFAM" id="SSF56219">
    <property type="entry name" value="DNase I-like"/>
    <property type="match status" value="1"/>
</dbReference>
<name>A0A5E4F9J4_PRUDU</name>
<evidence type="ECO:0000313" key="2">
    <source>
        <dbReference type="Proteomes" id="UP000327085"/>
    </source>
</evidence>
<accession>A0A5E4F9J4</accession>
<reference evidence="2" key="1">
    <citation type="journal article" date="2020" name="Plant J.">
        <title>Transposons played a major role in the diversification between the closely related almond and peach genomes: results from the almond genome sequence.</title>
        <authorList>
            <person name="Alioto T."/>
            <person name="Alexiou K.G."/>
            <person name="Bardil A."/>
            <person name="Barteri F."/>
            <person name="Castanera R."/>
            <person name="Cruz F."/>
            <person name="Dhingra A."/>
            <person name="Duval H."/>
            <person name="Fernandez I Marti A."/>
            <person name="Frias L."/>
            <person name="Galan B."/>
            <person name="Garcia J.L."/>
            <person name="Howad W."/>
            <person name="Gomez-Garrido J."/>
            <person name="Gut M."/>
            <person name="Julca I."/>
            <person name="Morata J."/>
            <person name="Puigdomenech P."/>
            <person name="Ribeca P."/>
            <person name="Rubio Cabetas M.J."/>
            <person name="Vlasova A."/>
            <person name="Wirthensohn M."/>
            <person name="Garcia-Mas J."/>
            <person name="Gabaldon T."/>
            <person name="Casacuberta J.M."/>
            <person name="Arus P."/>
        </authorList>
    </citation>
    <scope>NUCLEOTIDE SEQUENCE [LARGE SCALE GENOMIC DNA]</scope>
    <source>
        <strain evidence="2">cv. Texas</strain>
    </source>
</reference>
<sequence length="174" mass="19970">MMEAIDEIVSGIHRTLAILETEALEVRVEEIASLKAERFLVFSKVLVTAIYEMLDKCQEDVDGGFGNKGKQAMIKEMVELLICSHFWINERHGVDVTIRSFSDKHIDAYIGGMERVSFRFTGFYGNPETCLRKYSWELLRRLADSGKGPWLVGGDFNEILEAHEYLGRRYRPTT</sequence>